<feature type="transmembrane region" description="Helical" evidence="3">
    <location>
        <begin position="73"/>
        <end position="93"/>
    </location>
</feature>
<dbReference type="PANTHER" id="PTHR31302">
    <property type="entry name" value="TRANSMEMBRANE PROTEIN WITH METALLOPHOSPHOESTERASE DOMAIN-RELATED"/>
    <property type="match status" value="1"/>
</dbReference>
<dbReference type="Proteomes" id="UP000295741">
    <property type="component" value="Unassembled WGS sequence"/>
</dbReference>
<evidence type="ECO:0000256" key="2">
    <source>
        <dbReference type="ARBA" id="ARBA00022801"/>
    </source>
</evidence>
<reference evidence="5 6" key="1">
    <citation type="submission" date="2019-03" db="EMBL/GenBank/DDBJ databases">
        <title>Genomic Encyclopedia of Archaeal and Bacterial Type Strains, Phase II (KMG-II): from individual species to whole genera.</title>
        <authorList>
            <person name="Goeker M."/>
        </authorList>
    </citation>
    <scope>NUCLEOTIDE SEQUENCE [LARGE SCALE GENOMIC DNA]</scope>
    <source>
        <strain evidence="5 6">DSM 28323</strain>
    </source>
</reference>
<feature type="domain" description="Calcineurin-like phosphoesterase" evidence="4">
    <location>
        <begin position="174"/>
        <end position="356"/>
    </location>
</feature>
<comment type="caution">
    <text evidence="5">The sequence shown here is derived from an EMBL/GenBank/DDBJ whole genome shotgun (WGS) entry which is preliminary data.</text>
</comment>
<dbReference type="AlphaFoldDB" id="A0A4R6IWN6"/>
<accession>A0A4R6IWN6</accession>
<keyword evidence="3" id="KW-0472">Membrane</keyword>
<dbReference type="InterPro" id="IPR029052">
    <property type="entry name" value="Metallo-depent_PP-like"/>
</dbReference>
<keyword evidence="3" id="KW-0812">Transmembrane</keyword>
<proteinExistence type="predicted"/>
<dbReference type="PANTHER" id="PTHR31302:SF31">
    <property type="entry name" value="PHOSPHODIESTERASE YAEI"/>
    <property type="match status" value="1"/>
</dbReference>
<gene>
    <name evidence="5" type="ORF">BC659_2452</name>
</gene>
<protein>
    <recommendedName>
        <fullName evidence="4">Calcineurin-like phosphoesterase domain-containing protein</fullName>
    </recommendedName>
</protein>
<keyword evidence="1" id="KW-0479">Metal-binding</keyword>
<feature type="transmembrane region" description="Helical" evidence="3">
    <location>
        <begin position="6"/>
        <end position="26"/>
    </location>
</feature>
<keyword evidence="3" id="KW-1133">Transmembrane helix</keyword>
<dbReference type="Gene3D" id="3.60.21.10">
    <property type="match status" value="1"/>
</dbReference>
<dbReference type="GO" id="GO:0008758">
    <property type="term" value="F:UDP-2,3-diacylglucosamine hydrolase activity"/>
    <property type="evidence" value="ECO:0007669"/>
    <property type="project" value="TreeGrafter"/>
</dbReference>
<dbReference type="GO" id="GO:0009245">
    <property type="term" value="P:lipid A biosynthetic process"/>
    <property type="evidence" value="ECO:0007669"/>
    <property type="project" value="TreeGrafter"/>
</dbReference>
<dbReference type="Pfam" id="PF00149">
    <property type="entry name" value="Metallophos"/>
    <property type="match status" value="1"/>
</dbReference>
<dbReference type="GO" id="GO:0016020">
    <property type="term" value="C:membrane"/>
    <property type="evidence" value="ECO:0007669"/>
    <property type="project" value="GOC"/>
</dbReference>
<evidence type="ECO:0000259" key="4">
    <source>
        <dbReference type="Pfam" id="PF00149"/>
    </source>
</evidence>
<dbReference type="EMBL" id="SNWP01000011">
    <property type="protein sequence ID" value="TDO27133.1"/>
    <property type="molecule type" value="Genomic_DNA"/>
</dbReference>
<keyword evidence="2" id="KW-0378">Hydrolase</keyword>
<dbReference type="RefSeq" id="WP_133474995.1">
    <property type="nucleotide sequence ID" value="NZ_SNWP01000011.1"/>
</dbReference>
<sequence>MRNAGTLWIIALIMLLLDFYVFQAVRVVTQNLSERARLWVYIGYWVLSGLALIAILSFPYIQALQSSKFYRNYVFAILVGLFFAKLIATVFFLTDDLRRAAVWLMSKIFPGTGAQYMSNNGAGIPRSTFLSWMGIGLGSSLFGTLLYGFSNKYNYQIKRIKLTFPNLPSSFKGMKLVHISDIHSGSFQHKKAVNHGIDLILQQNPDLILFTGDLVNDRASEMDEYKEIFARLKAPMGVYSTLGNHDYGDYVAWPTTMEKAANLEALKKVHKDMGWRLLMNEHVKLERNGEQIALLGIENWGAKGRFPKYGKMNEAYPGTENTPFKILMSHDPSHWDAQIRTEYPDIDLMLAGHTHGMQFGIENPYFKWSPVQWMYKQWAGLYEEGKQKLYVNRGFGFIGYPGRVGILPEITVIELS</sequence>
<organism evidence="5 6">
    <name type="scientific">Sediminibacterium goheungense</name>
    <dbReference type="NCBI Taxonomy" id="1086393"/>
    <lineage>
        <taxon>Bacteria</taxon>
        <taxon>Pseudomonadati</taxon>
        <taxon>Bacteroidota</taxon>
        <taxon>Chitinophagia</taxon>
        <taxon>Chitinophagales</taxon>
        <taxon>Chitinophagaceae</taxon>
        <taxon>Sediminibacterium</taxon>
    </lineage>
</organism>
<feature type="transmembrane region" description="Helical" evidence="3">
    <location>
        <begin position="38"/>
        <end position="61"/>
    </location>
</feature>
<dbReference type="CDD" id="cd07385">
    <property type="entry name" value="MPP_YkuE_C"/>
    <property type="match status" value="1"/>
</dbReference>
<keyword evidence="6" id="KW-1185">Reference proteome</keyword>
<evidence type="ECO:0000256" key="1">
    <source>
        <dbReference type="ARBA" id="ARBA00022723"/>
    </source>
</evidence>
<feature type="transmembrane region" description="Helical" evidence="3">
    <location>
        <begin position="129"/>
        <end position="149"/>
    </location>
</feature>
<evidence type="ECO:0000313" key="5">
    <source>
        <dbReference type="EMBL" id="TDO27133.1"/>
    </source>
</evidence>
<dbReference type="GO" id="GO:0046872">
    <property type="term" value="F:metal ion binding"/>
    <property type="evidence" value="ECO:0007669"/>
    <property type="project" value="UniProtKB-KW"/>
</dbReference>
<evidence type="ECO:0000313" key="6">
    <source>
        <dbReference type="Proteomes" id="UP000295741"/>
    </source>
</evidence>
<name>A0A4R6IWN6_9BACT</name>
<evidence type="ECO:0000256" key="3">
    <source>
        <dbReference type="SAM" id="Phobius"/>
    </source>
</evidence>
<dbReference type="InterPro" id="IPR051158">
    <property type="entry name" value="Metallophosphoesterase_sf"/>
</dbReference>
<dbReference type="OrthoDB" id="9780884at2"/>
<dbReference type="SUPFAM" id="SSF56300">
    <property type="entry name" value="Metallo-dependent phosphatases"/>
    <property type="match status" value="1"/>
</dbReference>
<dbReference type="InterPro" id="IPR004843">
    <property type="entry name" value="Calcineurin-like_PHP"/>
</dbReference>